<dbReference type="Gene3D" id="1.20.1390.10">
    <property type="entry name" value="PWI domain"/>
    <property type="match status" value="1"/>
</dbReference>
<feature type="compositionally biased region" description="Low complexity" evidence="1">
    <location>
        <begin position="240"/>
        <end position="253"/>
    </location>
</feature>
<dbReference type="EMBL" id="BRXW01000116">
    <property type="protein sequence ID" value="GMI07947.1"/>
    <property type="molecule type" value="Genomic_DNA"/>
</dbReference>
<name>A0A9W7CGT8_9STRA</name>
<dbReference type="Pfam" id="PF01480">
    <property type="entry name" value="PWI"/>
    <property type="match status" value="1"/>
</dbReference>
<feature type="domain" description="RRM" evidence="2">
    <location>
        <begin position="111"/>
        <end position="181"/>
    </location>
</feature>
<feature type="compositionally biased region" description="Low complexity" evidence="1">
    <location>
        <begin position="320"/>
        <end position="339"/>
    </location>
</feature>
<feature type="compositionally biased region" description="Basic and acidic residues" evidence="1">
    <location>
        <begin position="212"/>
        <end position="239"/>
    </location>
</feature>
<dbReference type="SUPFAM" id="SSF54928">
    <property type="entry name" value="RNA-binding domain, RBD"/>
    <property type="match status" value="1"/>
</dbReference>
<dbReference type="AlphaFoldDB" id="A0A9W7CGT8"/>
<dbReference type="InterPro" id="IPR012677">
    <property type="entry name" value="Nucleotide-bd_a/b_plait_sf"/>
</dbReference>
<dbReference type="Proteomes" id="UP001165122">
    <property type="component" value="Unassembled WGS sequence"/>
</dbReference>
<evidence type="ECO:0000259" key="2">
    <source>
        <dbReference type="SMART" id="SM00360"/>
    </source>
</evidence>
<feature type="compositionally biased region" description="Basic and acidic residues" evidence="1">
    <location>
        <begin position="177"/>
        <end position="187"/>
    </location>
</feature>
<dbReference type="OrthoDB" id="10460176at2759"/>
<organism evidence="3 4">
    <name type="scientific">Triparma laevis f. longispina</name>
    <dbReference type="NCBI Taxonomy" id="1714387"/>
    <lineage>
        <taxon>Eukaryota</taxon>
        <taxon>Sar</taxon>
        <taxon>Stramenopiles</taxon>
        <taxon>Ochrophyta</taxon>
        <taxon>Bolidophyceae</taxon>
        <taxon>Parmales</taxon>
        <taxon>Triparmaceae</taxon>
        <taxon>Triparma</taxon>
    </lineage>
</organism>
<dbReference type="GO" id="GO:0003723">
    <property type="term" value="F:RNA binding"/>
    <property type="evidence" value="ECO:0007669"/>
    <property type="project" value="InterPro"/>
</dbReference>
<dbReference type="InterPro" id="IPR002483">
    <property type="entry name" value="PWI_dom"/>
</dbReference>
<dbReference type="SMART" id="SM00360">
    <property type="entry name" value="RRM"/>
    <property type="match status" value="1"/>
</dbReference>
<dbReference type="Pfam" id="PF00076">
    <property type="entry name" value="RRM_1"/>
    <property type="match status" value="1"/>
</dbReference>
<accession>A0A9W7CGT8</accession>
<evidence type="ECO:0000313" key="3">
    <source>
        <dbReference type="EMBL" id="GMI07947.1"/>
    </source>
</evidence>
<comment type="caution">
    <text evidence="3">The sequence shown here is derived from an EMBL/GenBank/DDBJ whole genome shotgun (WGS) entry which is preliminary data.</text>
</comment>
<dbReference type="Gene3D" id="3.30.70.330">
    <property type="match status" value="1"/>
</dbReference>
<keyword evidence="4" id="KW-1185">Reference proteome</keyword>
<feature type="compositionally biased region" description="Basic and acidic residues" evidence="1">
    <location>
        <begin position="254"/>
        <end position="275"/>
    </location>
</feature>
<protein>
    <recommendedName>
        <fullName evidence="2">RRM domain-containing protein</fullName>
    </recommendedName>
</protein>
<feature type="region of interest" description="Disordered" evidence="1">
    <location>
        <begin position="177"/>
        <end position="374"/>
    </location>
</feature>
<evidence type="ECO:0000313" key="4">
    <source>
        <dbReference type="Proteomes" id="UP001165122"/>
    </source>
</evidence>
<sequence>MPKFKPLPYAFDTLPPLLPLLAPYITSILPFPDEIVSDMITYAISEGNIDVLSKSDKNVDFNLLLEHLTPFLADDAKPVVTKLYKALSGERDSDGIPMALGGGTRRSKKINIVVRNLSYDCDEEMLKKFLEHAGCKTWKVDMLKDDEGKGRGMAFCEVDERGFEIVEKGVGKLEGREVRVERKRERGQQGGGPQGPQGQQREYGMNGNGGGRSDHDWRDDRRDNNRFREDRGDDRHRGDQGFNNNNGNNGNNGRFRDERRDDYRRDDRDRDRRAYENNNDGSIRPKKRSRWGPQGGSSTAAPANPAAHDTTGKFTPPPSAADSSSSSSSSSKRPRFTSPPQQPKIAKGPSGENAKGFESGWTGRESAVENVKKE</sequence>
<proteinExistence type="predicted"/>
<dbReference type="InterPro" id="IPR000504">
    <property type="entry name" value="RRM_dom"/>
</dbReference>
<reference evidence="4" key="1">
    <citation type="journal article" date="2023" name="Commun. Biol.">
        <title>Genome analysis of Parmales, the sister group of diatoms, reveals the evolutionary specialization of diatoms from phago-mixotrophs to photoautotrophs.</title>
        <authorList>
            <person name="Ban H."/>
            <person name="Sato S."/>
            <person name="Yoshikawa S."/>
            <person name="Yamada K."/>
            <person name="Nakamura Y."/>
            <person name="Ichinomiya M."/>
            <person name="Sato N."/>
            <person name="Blanc-Mathieu R."/>
            <person name="Endo H."/>
            <person name="Kuwata A."/>
            <person name="Ogata H."/>
        </authorList>
    </citation>
    <scope>NUCLEOTIDE SEQUENCE [LARGE SCALE GENOMIC DNA]</scope>
    <source>
        <strain evidence="4">NIES 3700</strain>
    </source>
</reference>
<gene>
    <name evidence="3" type="ORF">TrLO_g72</name>
</gene>
<evidence type="ECO:0000256" key="1">
    <source>
        <dbReference type="SAM" id="MobiDB-lite"/>
    </source>
</evidence>
<dbReference type="InterPro" id="IPR035979">
    <property type="entry name" value="RBD_domain_sf"/>
</dbReference>